<dbReference type="GO" id="GO:0016020">
    <property type="term" value="C:membrane"/>
    <property type="evidence" value="ECO:0007669"/>
    <property type="project" value="UniProtKB-SubCell"/>
</dbReference>
<reference evidence="9" key="1">
    <citation type="journal article" date="2006" name="Proc. Natl. Acad. Sci. U.S.A.">
        <title>Genome analysis of the smallest free-living eukaryote Ostreococcus tauri unveils many unique features.</title>
        <authorList>
            <person name="Derelle E."/>
            <person name="Ferraz C."/>
            <person name="Rombauts S."/>
            <person name="Rouze P."/>
            <person name="Worden A.Z."/>
            <person name="Robbens S."/>
            <person name="Partensky F."/>
            <person name="Degroeve S."/>
            <person name="Echeynie S."/>
            <person name="Cooke R."/>
            <person name="Saeys Y."/>
            <person name="Wuyts J."/>
            <person name="Jabbari K."/>
            <person name="Bowler C."/>
            <person name="Panaud O."/>
            <person name="Piegu B."/>
            <person name="Ball S.G."/>
            <person name="Ral J.-P."/>
            <person name="Bouget F.-Y."/>
            <person name="Piganeau G."/>
            <person name="De Baets B."/>
            <person name="Picard A."/>
            <person name="Delseny M."/>
            <person name="Demaille J."/>
            <person name="Van de Peer Y."/>
            <person name="Moreau H."/>
        </authorList>
    </citation>
    <scope>NUCLEOTIDE SEQUENCE [LARGE SCALE GENOMIC DNA]</scope>
    <source>
        <strain evidence="9">OTTH 0595 / CCAP 157/2 / RCC745</strain>
    </source>
</reference>
<dbReference type="FunCoup" id="A0A096PAP2">
    <property type="interactions" value="1597"/>
</dbReference>
<dbReference type="GO" id="GO:0010427">
    <property type="term" value="F:abscisic acid binding"/>
    <property type="evidence" value="ECO:0007669"/>
    <property type="project" value="TreeGrafter"/>
</dbReference>
<keyword evidence="2 5" id="KW-0812">Transmembrane</keyword>
<dbReference type="PANTHER" id="PTHR15948">
    <property type="entry name" value="G-PROTEIN COUPLED RECEPTOR 89-RELATED"/>
    <property type="match status" value="1"/>
</dbReference>
<dbReference type="Proteomes" id="UP000009170">
    <property type="component" value="Unassembled WGS sequence"/>
</dbReference>
<dbReference type="InterPro" id="IPR015672">
    <property type="entry name" value="GPHR/GTG"/>
</dbReference>
<evidence type="ECO:0000259" key="7">
    <source>
        <dbReference type="Pfam" id="PF12537"/>
    </source>
</evidence>
<feature type="transmembrane region" description="Helical" evidence="5">
    <location>
        <begin position="12"/>
        <end position="32"/>
    </location>
</feature>
<evidence type="ECO:0000256" key="2">
    <source>
        <dbReference type="ARBA" id="ARBA00022692"/>
    </source>
</evidence>
<evidence type="ECO:0000313" key="8">
    <source>
        <dbReference type="EMBL" id="CEG01710.1"/>
    </source>
</evidence>
<dbReference type="InterPro" id="IPR022535">
    <property type="entry name" value="Golgi_pH-regulator_cons_dom"/>
</dbReference>
<name>A0A096PAP2_OSTTA</name>
<proteinExistence type="predicted"/>
<feature type="transmembrane region" description="Helical" evidence="5">
    <location>
        <begin position="283"/>
        <end position="309"/>
    </location>
</feature>
<accession>A0A096PAP2</accession>
<dbReference type="InParanoid" id="A0A096PAP2"/>
<evidence type="ECO:0000313" key="9">
    <source>
        <dbReference type="Proteomes" id="UP000009170"/>
    </source>
</evidence>
<keyword evidence="3 5" id="KW-1133">Transmembrane helix</keyword>
<dbReference type="OrthoDB" id="264392at2759"/>
<comment type="caution">
    <text evidence="8">The sequence shown here is derived from an EMBL/GenBank/DDBJ whole genome shotgun (WGS) entry which is preliminary data.</text>
</comment>
<feature type="transmembrane region" description="Helical" evidence="5">
    <location>
        <begin position="254"/>
        <end position="271"/>
    </location>
</feature>
<comment type="subcellular location">
    <subcellularLocation>
        <location evidence="1">Membrane</location>
        <topology evidence="1">Multi-pass membrane protein</topology>
    </subcellularLocation>
</comment>
<feature type="transmembrane region" description="Helical" evidence="5">
    <location>
        <begin position="343"/>
        <end position="361"/>
    </location>
</feature>
<feature type="transmembrane region" description="Helical" evidence="5">
    <location>
        <begin position="62"/>
        <end position="82"/>
    </location>
</feature>
<dbReference type="Pfam" id="PF12430">
    <property type="entry name" value="ABA_GPCR"/>
    <property type="match status" value="1"/>
</dbReference>
<keyword evidence="9" id="KW-1185">Reference proteome</keyword>
<dbReference type="Pfam" id="PF12537">
    <property type="entry name" value="GPHR_N"/>
    <property type="match status" value="1"/>
</dbReference>
<feature type="transmembrane region" description="Helical" evidence="5">
    <location>
        <begin position="199"/>
        <end position="219"/>
    </location>
</feature>
<dbReference type="PANTHER" id="PTHR15948:SF0">
    <property type="entry name" value="GOLGI PH REGULATOR A-RELATED"/>
    <property type="match status" value="1"/>
</dbReference>
<dbReference type="RefSeq" id="XP_003083223.2">
    <property type="nucleotide sequence ID" value="XM_003083175.2"/>
</dbReference>
<evidence type="ECO:0000256" key="5">
    <source>
        <dbReference type="SAM" id="Phobius"/>
    </source>
</evidence>
<evidence type="ECO:0000256" key="4">
    <source>
        <dbReference type="ARBA" id="ARBA00023136"/>
    </source>
</evidence>
<dbReference type="GO" id="GO:0009737">
    <property type="term" value="P:response to abscisic acid"/>
    <property type="evidence" value="ECO:0007669"/>
    <property type="project" value="TreeGrafter"/>
</dbReference>
<keyword evidence="4 5" id="KW-0472">Membrane</keyword>
<dbReference type="InterPro" id="IPR025969">
    <property type="entry name" value="ABA_GPCR_dom"/>
</dbReference>
<evidence type="ECO:0000256" key="3">
    <source>
        <dbReference type="ARBA" id="ARBA00022989"/>
    </source>
</evidence>
<dbReference type="GeneID" id="9837988"/>
<dbReference type="EMBL" id="CAID01000015">
    <property type="protein sequence ID" value="CEG01710.1"/>
    <property type="molecule type" value="Genomic_DNA"/>
</dbReference>
<dbReference type="KEGG" id="ota:OT_ostta15g00820"/>
<feature type="domain" description="Abscisic acid G-protein coupled receptor-like" evidence="6">
    <location>
        <begin position="196"/>
        <end position="363"/>
    </location>
</feature>
<protein>
    <submittedName>
        <fullName evidence="8">Abscisic acid G-protein coupled receptor-like domain</fullName>
    </submittedName>
</protein>
<evidence type="ECO:0000259" key="6">
    <source>
        <dbReference type="Pfam" id="PF12430"/>
    </source>
</evidence>
<gene>
    <name evidence="8" type="ORF">OT_ostta15g00820</name>
</gene>
<evidence type="ECO:0000256" key="1">
    <source>
        <dbReference type="ARBA" id="ARBA00004141"/>
    </source>
</evidence>
<reference evidence="8 9" key="2">
    <citation type="journal article" date="2014" name="BMC Genomics">
        <title>An improved genome of the model marine alga Ostreococcus tauri unfolds by assessing Illumina de novo assemblies.</title>
        <authorList>
            <person name="Blanc-Mathieu R."/>
            <person name="Verhelst B."/>
            <person name="Derelle E."/>
            <person name="Rombauts S."/>
            <person name="Bouget F.Y."/>
            <person name="Carre I."/>
            <person name="Chateau A."/>
            <person name="Eyre-Walker A."/>
            <person name="Grimsley N."/>
            <person name="Moreau H."/>
            <person name="Piegu B."/>
            <person name="Rivals E."/>
            <person name="Schackwitz W."/>
            <person name="Van de Peer Y."/>
            <person name="Piganeau G."/>
        </authorList>
    </citation>
    <scope>NUCLEOTIDE SEQUENCE [LARGE SCALE GENOMIC DNA]</scope>
    <source>
        <strain evidence="9">OTTH 0595 / CCAP 157/2 / RCC745</strain>
    </source>
</reference>
<dbReference type="AlphaFoldDB" id="A0A096PAP2"/>
<feature type="domain" description="Golgi pH regulator conserved" evidence="7">
    <location>
        <begin position="56"/>
        <end position="117"/>
    </location>
</feature>
<organism evidence="8 9">
    <name type="scientific">Ostreococcus tauri</name>
    <name type="common">Marine green alga</name>
    <dbReference type="NCBI Taxonomy" id="70448"/>
    <lineage>
        <taxon>Eukaryota</taxon>
        <taxon>Viridiplantae</taxon>
        <taxon>Chlorophyta</taxon>
        <taxon>Mamiellophyceae</taxon>
        <taxon>Mamiellales</taxon>
        <taxon>Bathycoccaceae</taxon>
        <taxon>Ostreococcus</taxon>
    </lineage>
</organism>
<sequence>MEVGRGGVGRPSRARVGVLATLATGAFAWAFLRASGTRDGGGEGSELAHGAWTMFRVVSRSAVLGICLLGVLSGFGAVHFPYATVRIFQRAVPDAEVSRLERKVVQSLESVIERKKRAATLRREMEREANAERSSNGGSLFNRLANGFALPGFREARAKQIVALNAEIRALEMVNDALFFDLHEVNMQRERAKMLRTPYGRFLEMCGVAMAVVCGWRFVTGLKRLIFKQTPKSDPISFALHLFLANKSVHVDPAVLAQYLSLLLIAFLVINSMQTFILQLVRLFFAVGTGVTTDALVLMTTEMVGLYFLSTVLLVREQLPEEYRAIITEALGADLEFRFYAKFYELIFMASAALTVISLYAKHVTAASTDDVGGRSASVSAFAHGRQSELKLS</sequence>